<dbReference type="PROSITE" id="PS51450">
    <property type="entry name" value="LRR"/>
    <property type="match status" value="6"/>
</dbReference>
<dbReference type="InterPro" id="IPR000276">
    <property type="entry name" value="GPCR_Rhodpsn"/>
</dbReference>
<dbReference type="PROSITE" id="PS50262">
    <property type="entry name" value="G_PROTEIN_RECEP_F1_2"/>
    <property type="match status" value="1"/>
</dbReference>
<dbReference type="PRINTS" id="PR00373">
    <property type="entry name" value="GLYCHORMONER"/>
</dbReference>
<keyword evidence="5 13" id="KW-0812">Transmembrane</keyword>
<dbReference type="Proteomes" id="UP001558652">
    <property type="component" value="Unassembled WGS sequence"/>
</dbReference>
<feature type="transmembrane region" description="Helical" evidence="13">
    <location>
        <begin position="745"/>
        <end position="765"/>
    </location>
</feature>
<dbReference type="EMBL" id="JBFDAA010000023">
    <property type="protein sequence ID" value="KAL1110255.1"/>
    <property type="molecule type" value="Genomic_DNA"/>
</dbReference>
<evidence type="ECO:0000256" key="4">
    <source>
        <dbReference type="ARBA" id="ARBA00022614"/>
    </source>
</evidence>
<feature type="transmembrane region" description="Helical" evidence="13">
    <location>
        <begin position="710"/>
        <end position="733"/>
    </location>
</feature>
<evidence type="ECO:0000313" key="15">
    <source>
        <dbReference type="EMBL" id="KAL1110255.1"/>
    </source>
</evidence>
<dbReference type="SUPFAM" id="SSF52058">
    <property type="entry name" value="L domain-like"/>
    <property type="match status" value="2"/>
</dbReference>
<feature type="compositionally biased region" description="Low complexity" evidence="12">
    <location>
        <begin position="934"/>
        <end position="966"/>
    </location>
</feature>
<dbReference type="Pfam" id="PF13855">
    <property type="entry name" value="LRR_8"/>
    <property type="match status" value="4"/>
</dbReference>
<keyword evidence="7 13" id="KW-1133">Transmembrane helix</keyword>
<keyword evidence="4" id="KW-0433">Leucine-rich repeat</keyword>
<dbReference type="Gene3D" id="1.20.1070.10">
    <property type="entry name" value="Rhodopsin 7-helix transmembrane proteins"/>
    <property type="match status" value="1"/>
</dbReference>
<dbReference type="SMART" id="SM00365">
    <property type="entry name" value="LRR_SD22"/>
    <property type="match status" value="7"/>
</dbReference>
<dbReference type="CDD" id="cd15136">
    <property type="entry name" value="7tmA_Glyco_hormone_R"/>
    <property type="match status" value="1"/>
</dbReference>
<organism evidence="15 16">
    <name type="scientific">Ranatra chinensis</name>
    <dbReference type="NCBI Taxonomy" id="642074"/>
    <lineage>
        <taxon>Eukaryota</taxon>
        <taxon>Metazoa</taxon>
        <taxon>Ecdysozoa</taxon>
        <taxon>Arthropoda</taxon>
        <taxon>Hexapoda</taxon>
        <taxon>Insecta</taxon>
        <taxon>Pterygota</taxon>
        <taxon>Neoptera</taxon>
        <taxon>Paraneoptera</taxon>
        <taxon>Hemiptera</taxon>
        <taxon>Heteroptera</taxon>
        <taxon>Panheteroptera</taxon>
        <taxon>Nepomorpha</taxon>
        <taxon>Nepidae</taxon>
        <taxon>Ranatrinae</taxon>
        <taxon>Ranatra</taxon>
    </lineage>
</organism>
<dbReference type="InterPro" id="IPR032675">
    <property type="entry name" value="LRR_dom_sf"/>
</dbReference>
<dbReference type="InterPro" id="IPR002131">
    <property type="entry name" value="Gphrmn_rcpt_fam"/>
</dbReference>
<gene>
    <name evidence="15" type="ORF">AAG570_008332</name>
</gene>
<evidence type="ECO:0000259" key="14">
    <source>
        <dbReference type="PROSITE" id="PS50262"/>
    </source>
</evidence>
<dbReference type="SMART" id="SM00369">
    <property type="entry name" value="LRR_TYP"/>
    <property type="match status" value="9"/>
</dbReference>
<evidence type="ECO:0000256" key="13">
    <source>
        <dbReference type="SAM" id="Phobius"/>
    </source>
</evidence>
<comment type="subcellular location">
    <subcellularLocation>
        <location evidence="1">Cell membrane</location>
        <topology evidence="1">Multi-pass membrane protein</topology>
    </subcellularLocation>
</comment>
<dbReference type="GO" id="GO:0004930">
    <property type="term" value="F:G protein-coupled receptor activity"/>
    <property type="evidence" value="ECO:0007669"/>
    <property type="project" value="UniProtKB-KW"/>
</dbReference>
<keyword evidence="9 13" id="KW-0472">Membrane</keyword>
<dbReference type="Pfam" id="PF00001">
    <property type="entry name" value="7tm_1"/>
    <property type="match status" value="1"/>
</dbReference>
<dbReference type="FunFam" id="1.20.1070.10:FF:000156">
    <property type="entry name" value="Lutropin-choriogonadotropic hormone receptor"/>
    <property type="match status" value="1"/>
</dbReference>
<evidence type="ECO:0000313" key="16">
    <source>
        <dbReference type="Proteomes" id="UP001558652"/>
    </source>
</evidence>
<evidence type="ECO:0000256" key="6">
    <source>
        <dbReference type="ARBA" id="ARBA00022737"/>
    </source>
</evidence>
<evidence type="ECO:0000256" key="7">
    <source>
        <dbReference type="ARBA" id="ARBA00022989"/>
    </source>
</evidence>
<feature type="domain" description="G-protein coupled receptors family 1 profile" evidence="14">
    <location>
        <begin position="516"/>
        <end position="762"/>
    </location>
</feature>
<keyword evidence="10" id="KW-0675">Receptor</keyword>
<keyword evidence="16" id="KW-1185">Reference proteome</keyword>
<feature type="compositionally biased region" description="Polar residues" evidence="12">
    <location>
        <begin position="1027"/>
        <end position="1042"/>
    </location>
</feature>
<comment type="caution">
    <text evidence="15">The sequence shown here is derived from an EMBL/GenBank/DDBJ whole genome shotgun (WGS) entry which is preliminary data.</text>
</comment>
<dbReference type="GO" id="GO:0005886">
    <property type="term" value="C:plasma membrane"/>
    <property type="evidence" value="ECO:0007669"/>
    <property type="project" value="UniProtKB-SubCell"/>
</dbReference>
<feature type="non-terminal residue" evidence="15">
    <location>
        <position position="1"/>
    </location>
</feature>
<accession>A0ABD0YGR3</accession>
<feature type="compositionally biased region" description="Low complexity" evidence="12">
    <location>
        <begin position="887"/>
        <end position="900"/>
    </location>
</feature>
<evidence type="ECO:0000256" key="8">
    <source>
        <dbReference type="ARBA" id="ARBA00023040"/>
    </source>
</evidence>
<keyword evidence="11" id="KW-0807">Transducer</keyword>
<evidence type="ECO:0000256" key="5">
    <source>
        <dbReference type="ARBA" id="ARBA00022692"/>
    </source>
</evidence>
<feature type="transmembrane region" description="Helical" evidence="13">
    <location>
        <begin position="623"/>
        <end position="645"/>
    </location>
</feature>
<keyword evidence="6" id="KW-0677">Repeat</keyword>
<dbReference type="Gene3D" id="3.80.10.10">
    <property type="entry name" value="Ribonuclease Inhibitor"/>
    <property type="match status" value="2"/>
</dbReference>
<evidence type="ECO:0000256" key="12">
    <source>
        <dbReference type="SAM" id="MobiDB-lite"/>
    </source>
</evidence>
<dbReference type="SUPFAM" id="SSF81321">
    <property type="entry name" value="Family A G protein-coupled receptor-like"/>
    <property type="match status" value="1"/>
</dbReference>
<feature type="transmembrane region" description="Helical" evidence="13">
    <location>
        <begin position="505"/>
        <end position="526"/>
    </location>
</feature>
<evidence type="ECO:0000256" key="2">
    <source>
        <dbReference type="ARBA" id="ARBA00010663"/>
    </source>
</evidence>
<dbReference type="FunFam" id="3.80.10.10:FF:001164">
    <property type="entry name" value="GH01279p"/>
    <property type="match status" value="1"/>
</dbReference>
<sequence length="1048" mass="117616">SLQNCGLVEIPWEAFQTLKHLTSLQLDQNEIWRIDAESLVHLTDLRNLRLDSNKLKMVPIEALSHLTSLEALNLGNNLLKEIPVNAFATLQNLVILYVKRNQITSIHDDAFANLTSLRVLELDDNLLTHIPVALTKLTALQELSLSGNRIKYIPSGVLQKSQGLAHLELKGNPLVGVDPYAFSFLPKLRKLILSDARELTEFPSLNGTSALEILRIDRASIHSIPSTLCKTCPKIKSLDMKSNKLTRVPNLSDCRDLRVLDLAGNKIASLEGRLFQGLNQMHDLLLSHNHITSLPKDAFFGLVRLQVLDLESNLISDVHPEAFHSTSQLEDLNLGNNIFPVLPTDGLDRLLHLKTFNNPRLRTFPSPEKFPRVQTLVLSYAYHCCAFIPLIPADPPPRGPVHESVFFPTDNEFDMTLWNSSLTDIWPQLQNLSKKFGTQINQLLDNFGTDFTYPGNLPSYVEEYFEEQENNKQTETPPGKIQCLPTPGPFLPCVDLFDWWTLRCGVWVVFLLAMLGNGTVVFVLIFSRSKIDVPRFLVCNLAAADFFMGVYLGVLAVVDASTLGEFEMYAIPWQMSAGCQLAGFLGVLSSELSVYTLAVITLERNYAITHAMHLNKRLSLKHAGYIMLCGWTFAILMATLPLVGISDYRKFATCLPFETSTTWSLTYVVFLMFINGVAFLILMGCYLKMYCAIRGSQAWNSNDSRIAKRMALLVFTDFLCWSPIAFFSLTAAFGLQLVSLEQAKVFTVFVLPLNSCCNPFLYAILTKQFKKDCVLICKAIEESRVTRGIGRCRHSSNFSNRQTPANTNSLVDRSSRDHQAHQPCSCNVKLLGDTQNLQQTPKRWIVSKLSWLALCLQRDPSTRHRTRSDQYAYQIAEIQQKQHKRASSVSSSENFSSSRSDSWRQNHHHCGIPMRLLDPKRRASSWIITRKTSQDSNLSSSRNDSSGSATTNSTTMSRVSRSSNSSEVRQKPRLTRQSAVQEDCDLPGSPARLTVRFLTTIPSAAETSVQHEDETPCYAILHASAEPSPNTSQNTSPHLSNNSDKRQL</sequence>
<feature type="region of interest" description="Disordered" evidence="12">
    <location>
        <begin position="929"/>
        <end position="989"/>
    </location>
</feature>
<evidence type="ECO:0000256" key="9">
    <source>
        <dbReference type="ARBA" id="ARBA00023136"/>
    </source>
</evidence>
<feature type="transmembrane region" description="Helical" evidence="13">
    <location>
        <begin position="665"/>
        <end position="689"/>
    </location>
</feature>
<comment type="similarity">
    <text evidence="2">Belongs to the G-protein coupled receptor 1 family.</text>
</comment>
<evidence type="ECO:0000256" key="10">
    <source>
        <dbReference type="ARBA" id="ARBA00023170"/>
    </source>
</evidence>
<feature type="region of interest" description="Disordered" evidence="12">
    <location>
        <begin position="1024"/>
        <end position="1048"/>
    </location>
</feature>
<dbReference type="AlphaFoldDB" id="A0ABD0YGR3"/>
<evidence type="ECO:0000256" key="3">
    <source>
        <dbReference type="ARBA" id="ARBA00022475"/>
    </source>
</evidence>
<evidence type="ECO:0000256" key="11">
    <source>
        <dbReference type="ARBA" id="ARBA00023224"/>
    </source>
</evidence>
<name>A0ABD0YGR3_9HEMI</name>
<keyword evidence="8" id="KW-0297">G-protein coupled receptor</keyword>
<feature type="region of interest" description="Disordered" evidence="12">
    <location>
        <begin position="878"/>
        <end position="915"/>
    </location>
</feature>
<dbReference type="PANTHER" id="PTHR24372">
    <property type="entry name" value="GLYCOPROTEIN HORMONE RECEPTOR"/>
    <property type="match status" value="1"/>
</dbReference>
<dbReference type="PANTHER" id="PTHR24372:SF82">
    <property type="entry name" value="RICKETS"/>
    <property type="match status" value="1"/>
</dbReference>
<dbReference type="InterPro" id="IPR001611">
    <property type="entry name" value="Leu-rich_rpt"/>
</dbReference>
<dbReference type="PRINTS" id="PR00237">
    <property type="entry name" value="GPCRRHODOPSN"/>
</dbReference>
<feature type="transmembrane region" description="Helical" evidence="13">
    <location>
        <begin position="581"/>
        <end position="602"/>
    </location>
</feature>
<keyword evidence="3" id="KW-1003">Cell membrane</keyword>
<evidence type="ECO:0000256" key="1">
    <source>
        <dbReference type="ARBA" id="ARBA00004651"/>
    </source>
</evidence>
<dbReference type="InterPro" id="IPR003591">
    <property type="entry name" value="Leu-rich_rpt_typical-subtyp"/>
</dbReference>
<protein>
    <recommendedName>
        <fullName evidence="14">G-protein coupled receptors family 1 profile domain-containing protein</fullName>
    </recommendedName>
</protein>
<feature type="transmembrane region" description="Helical" evidence="13">
    <location>
        <begin position="538"/>
        <end position="561"/>
    </location>
</feature>
<reference evidence="15 16" key="1">
    <citation type="submission" date="2024-07" db="EMBL/GenBank/DDBJ databases">
        <title>Chromosome-level genome assembly of the water stick insect Ranatra chinensis (Heteroptera: Nepidae).</title>
        <authorList>
            <person name="Liu X."/>
        </authorList>
    </citation>
    <scope>NUCLEOTIDE SEQUENCE [LARGE SCALE GENOMIC DNA]</scope>
    <source>
        <strain evidence="15">Cailab_2021Rc</strain>
        <tissue evidence="15">Muscle</tissue>
    </source>
</reference>
<dbReference type="InterPro" id="IPR017452">
    <property type="entry name" value="GPCR_Rhodpsn_7TM"/>
</dbReference>
<proteinExistence type="inferred from homology"/>